<dbReference type="InterPro" id="IPR036291">
    <property type="entry name" value="NAD(P)-bd_dom_sf"/>
</dbReference>
<keyword evidence="2" id="KW-1185">Reference proteome</keyword>
<dbReference type="STRING" id="92835.RS81_02595"/>
<name>A0A0M2GYD7_9MICO</name>
<dbReference type="RefSeq" id="WP_245243861.1">
    <property type="nucleotide sequence ID" value="NZ_BAAAUP010000002.1"/>
</dbReference>
<sequence length="271" mass="27786">MSTQNDSPASNLRIAVAGGTGVVGAPTVAALRALGHTPVVLTRSTGVDLVTGAGLDAALEGVDAVIDTANTTTLSAKAAIAYFETATGNLARAGIRAGVGHLVVLSIVGVDRMPHEYYAGKVAQERVAEQSGLPVSIQRATQFHEFAAQLFENAHLGPLHLAPRARVQPMAAREVAAALAELAVGPPRGRVPDIAGPQEERLDAMIVAYARARGHRGWIPSVSLPGAQMKGMRAGLALPGPEATLGEQTFAQWLSEQAAGATTGSTATGAR</sequence>
<comment type="caution">
    <text evidence="1">The sequence shown here is derived from an EMBL/GenBank/DDBJ whole genome shotgun (WGS) entry which is preliminary data.</text>
</comment>
<evidence type="ECO:0000313" key="2">
    <source>
        <dbReference type="Proteomes" id="UP000033956"/>
    </source>
</evidence>
<dbReference type="EMBL" id="JYIZ01000054">
    <property type="protein sequence ID" value="KJL38800.1"/>
    <property type="molecule type" value="Genomic_DNA"/>
</dbReference>
<dbReference type="Proteomes" id="UP000033956">
    <property type="component" value="Unassembled WGS sequence"/>
</dbReference>
<dbReference type="SUPFAM" id="SSF51735">
    <property type="entry name" value="NAD(P)-binding Rossmann-fold domains"/>
    <property type="match status" value="1"/>
</dbReference>
<gene>
    <name evidence="1" type="ORF">RS81_02595</name>
</gene>
<protein>
    <submittedName>
        <fullName evidence="1">NmrA-like family protein</fullName>
    </submittedName>
</protein>
<organism evidence="1 2">
    <name type="scientific">Microbacterium terrae</name>
    <dbReference type="NCBI Taxonomy" id="69369"/>
    <lineage>
        <taxon>Bacteria</taxon>
        <taxon>Bacillati</taxon>
        <taxon>Actinomycetota</taxon>
        <taxon>Actinomycetes</taxon>
        <taxon>Micrococcales</taxon>
        <taxon>Microbacteriaceae</taxon>
        <taxon>Microbacterium</taxon>
    </lineage>
</organism>
<dbReference type="Gene3D" id="3.40.50.720">
    <property type="entry name" value="NAD(P)-binding Rossmann-like Domain"/>
    <property type="match status" value="1"/>
</dbReference>
<accession>A0A0M2GYD7</accession>
<proteinExistence type="predicted"/>
<dbReference type="AlphaFoldDB" id="A0A0M2GYD7"/>
<dbReference type="PATRIC" id="fig|92835.4.peg.2629"/>
<reference evidence="1 2" key="1">
    <citation type="submission" date="2015-02" db="EMBL/GenBank/DDBJ databases">
        <title>Draft genome sequences of ten Microbacterium spp. with emphasis on heavy metal contaminated environments.</title>
        <authorList>
            <person name="Corretto E."/>
        </authorList>
    </citation>
    <scope>NUCLEOTIDE SEQUENCE [LARGE SCALE GENOMIC DNA]</scope>
    <source>
        <strain evidence="1 2">DSM 12510</strain>
    </source>
</reference>
<evidence type="ECO:0000313" key="1">
    <source>
        <dbReference type="EMBL" id="KJL38800.1"/>
    </source>
</evidence>